<feature type="domain" description="Pterin-binding" evidence="9">
    <location>
        <begin position="1"/>
        <end position="253"/>
    </location>
</feature>
<dbReference type="SUPFAM" id="SSF51717">
    <property type="entry name" value="Dihydropteroate synthetase-like"/>
    <property type="match status" value="1"/>
</dbReference>
<dbReference type="InterPro" id="IPR006390">
    <property type="entry name" value="DHP_synth_dom"/>
</dbReference>
<keyword evidence="7" id="KW-0460">Magnesium</keyword>
<dbReference type="PANTHER" id="PTHR20941:SF1">
    <property type="entry name" value="FOLIC ACID SYNTHESIS PROTEIN FOL1"/>
    <property type="match status" value="1"/>
</dbReference>
<evidence type="ECO:0000256" key="7">
    <source>
        <dbReference type="ARBA" id="ARBA00022842"/>
    </source>
</evidence>
<evidence type="ECO:0000256" key="4">
    <source>
        <dbReference type="ARBA" id="ARBA00012458"/>
    </source>
</evidence>
<dbReference type="GO" id="GO:0046872">
    <property type="term" value="F:metal ion binding"/>
    <property type="evidence" value="ECO:0007669"/>
    <property type="project" value="UniProtKB-KW"/>
</dbReference>
<dbReference type="Pfam" id="PF00809">
    <property type="entry name" value="Pterin_bind"/>
    <property type="match status" value="1"/>
</dbReference>
<keyword evidence="5" id="KW-0808">Transferase</keyword>
<reference evidence="10" key="1">
    <citation type="submission" date="2020-05" db="EMBL/GenBank/DDBJ databases">
        <authorList>
            <person name="Chiriac C."/>
            <person name="Salcher M."/>
            <person name="Ghai R."/>
            <person name="Kavagutti S V."/>
        </authorList>
    </citation>
    <scope>NUCLEOTIDE SEQUENCE</scope>
</reference>
<name>A0A6J7D7G3_9ZZZZ</name>
<evidence type="ECO:0000256" key="2">
    <source>
        <dbReference type="ARBA" id="ARBA00001946"/>
    </source>
</evidence>
<proteinExistence type="predicted"/>
<evidence type="ECO:0000313" key="10">
    <source>
        <dbReference type="EMBL" id="CAB4866892.1"/>
    </source>
</evidence>
<sequence length="270" mass="28074">MGIVNVTPDSFSDGGQWLDPEKAVAHGLELAEQGAAILDIGGESTRPGAEPVDAAEELRRVLPVIEGLVAARPAGIRISIDTAKAQVALRALEVGADMVNDVTGLTGDPDMKGVVAAAGCEVCVMHMQGEPRTMQTSPTYGDVVSDIRDYLQVQVEGLVAAGIESGKVWLDPGIGFGKTTGHNLELLNRLDEIVALGHPVLVGASRKAFIGTVSGAETGDRLPGSLAAIVIALERGARIFRVHDVAQSVQALEVAAASLLGESWESQQTT</sequence>
<comment type="pathway">
    <text evidence="3">Cofactor biosynthesis; tetrahydrofolate biosynthesis; 7,8-dihydrofolate from 2-amino-4-hydroxy-6-hydroxymethyl-7,8-dihydropteridine diphosphate and 4-aminobenzoate: step 1/2.</text>
</comment>
<keyword evidence="8" id="KW-0289">Folate biosynthesis</keyword>
<evidence type="ECO:0000256" key="3">
    <source>
        <dbReference type="ARBA" id="ARBA00004763"/>
    </source>
</evidence>
<gene>
    <name evidence="10" type="ORF">UFOPK3444_00503</name>
</gene>
<comment type="cofactor">
    <cofactor evidence="2">
        <name>Mg(2+)</name>
        <dbReference type="ChEBI" id="CHEBI:18420"/>
    </cofactor>
</comment>
<dbReference type="GO" id="GO:0004156">
    <property type="term" value="F:dihydropteroate synthase activity"/>
    <property type="evidence" value="ECO:0007669"/>
    <property type="project" value="UniProtKB-EC"/>
</dbReference>
<dbReference type="FunFam" id="3.20.20.20:FF:000006">
    <property type="entry name" value="Dihydropteroate synthase"/>
    <property type="match status" value="1"/>
</dbReference>
<protein>
    <recommendedName>
        <fullName evidence="4">dihydropteroate synthase</fullName>
        <ecNumber evidence="4">2.5.1.15</ecNumber>
    </recommendedName>
</protein>
<dbReference type="PANTHER" id="PTHR20941">
    <property type="entry name" value="FOLATE SYNTHESIS PROTEINS"/>
    <property type="match status" value="1"/>
</dbReference>
<dbReference type="EC" id="2.5.1.15" evidence="4"/>
<comment type="catalytic activity">
    <reaction evidence="1">
        <text>(7,8-dihydropterin-6-yl)methyl diphosphate + 4-aminobenzoate = 7,8-dihydropteroate + diphosphate</text>
        <dbReference type="Rhea" id="RHEA:19949"/>
        <dbReference type="ChEBI" id="CHEBI:17836"/>
        <dbReference type="ChEBI" id="CHEBI:17839"/>
        <dbReference type="ChEBI" id="CHEBI:33019"/>
        <dbReference type="ChEBI" id="CHEBI:72950"/>
        <dbReference type="EC" id="2.5.1.15"/>
    </reaction>
</comment>
<dbReference type="GO" id="GO:0005829">
    <property type="term" value="C:cytosol"/>
    <property type="evidence" value="ECO:0007669"/>
    <property type="project" value="TreeGrafter"/>
</dbReference>
<dbReference type="AlphaFoldDB" id="A0A6J7D7G3"/>
<evidence type="ECO:0000256" key="6">
    <source>
        <dbReference type="ARBA" id="ARBA00022723"/>
    </source>
</evidence>
<dbReference type="Gene3D" id="3.20.20.20">
    <property type="entry name" value="Dihydropteroate synthase-like"/>
    <property type="match status" value="1"/>
</dbReference>
<dbReference type="InterPro" id="IPR045031">
    <property type="entry name" value="DHP_synth-like"/>
</dbReference>
<dbReference type="PROSITE" id="PS50972">
    <property type="entry name" value="PTERIN_BINDING"/>
    <property type="match status" value="1"/>
</dbReference>
<evidence type="ECO:0000256" key="1">
    <source>
        <dbReference type="ARBA" id="ARBA00000012"/>
    </source>
</evidence>
<evidence type="ECO:0000256" key="5">
    <source>
        <dbReference type="ARBA" id="ARBA00022679"/>
    </source>
</evidence>
<keyword evidence="6" id="KW-0479">Metal-binding</keyword>
<dbReference type="CDD" id="cd00739">
    <property type="entry name" value="DHPS"/>
    <property type="match status" value="1"/>
</dbReference>
<dbReference type="GO" id="GO:0046654">
    <property type="term" value="P:tetrahydrofolate biosynthetic process"/>
    <property type="evidence" value="ECO:0007669"/>
    <property type="project" value="TreeGrafter"/>
</dbReference>
<evidence type="ECO:0000256" key="8">
    <source>
        <dbReference type="ARBA" id="ARBA00022909"/>
    </source>
</evidence>
<dbReference type="InterPro" id="IPR011005">
    <property type="entry name" value="Dihydropteroate_synth-like_sf"/>
</dbReference>
<dbReference type="InterPro" id="IPR000489">
    <property type="entry name" value="Pterin-binding_dom"/>
</dbReference>
<dbReference type="PROSITE" id="PS00793">
    <property type="entry name" value="DHPS_2"/>
    <property type="match status" value="1"/>
</dbReference>
<accession>A0A6J7D7G3</accession>
<evidence type="ECO:0000259" key="9">
    <source>
        <dbReference type="PROSITE" id="PS50972"/>
    </source>
</evidence>
<organism evidence="10">
    <name type="scientific">freshwater metagenome</name>
    <dbReference type="NCBI Taxonomy" id="449393"/>
    <lineage>
        <taxon>unclassified sequences</taxon>
        <taxon>metagenomes</taxon>
        <taxon>ecological metagenomes</taxon>
    </lineage>
</organism>
<dbReference type="EMBL" id="CAFBLU010000006">
    <property type="protein sequence ID" value="CAB4866892.1"/>
    <property type="molecule type" value="Genomic_DNA"/>
</dbReference>
<dbReference type="NCBIfam" id="TIGR01496">
    <property type="entry name" value="DHPS"/>
    <property type="match status" value="1"/>
</dbReference>
<dbReference type="GO" id="GO:0046656">
    <property type="term" value="P:folic acid biosynthetic process"/>
    <property type="evidence" value="ECO:0007669"/>
    <property type="project" value="UniProtKB-KW"/>
</dbReference>